<evidence type="ECO:0000313" key="13">
    <source>
        <dbReference type="Proteomes" id="UP000602745"/>
    </source>
</evidence>
<dbReference type="CDD" id="cd10030">
    <property type="entry name" value="UDG-F4_TTUDGA_SPO1dp_like"/>
    <property type="match status" value="1"/>
</dbReference>
<dbReference type="PANTHER" id="PTHR33693">
    <property type="entry name" value="TYPE-5 URACIL-DNA GLYCOSYLASE"/>
    <property type="match status" value="1"/>
</dbReference>
<feature type="domain" description="Uracil-DNA glycosylase-like" evidence="11">
    <location>
        <begin position="307"/>
        <end position="460"/>
    </location>
</feature>
<comment type="similarity">
    <text evidence="1">Belongs to the uracil-DNA glycosylase (UDG) superfamily. Type 4 (UDGa) family.</text>
</comment>
<keyword evidence="13" id="KW-1185">Reference proteome</keyword>
<evidence type="ECO:0000256" key="2">
    <source>
        <dbReference type="ARBA" id="ARBA00019403"/>
    </source>
</evidence>
<keyword evidence="8" id="KW-0411">Iron-sulfur</keyword>
<dbReference type="GO" id="GO:0046872">
    <property type="term" value="F:metal ion binding"/>
    <property type="evidence" value="ECO:0007669"/>
    <property type="project" value="UniProtKB-KW"/>
</dbReference>
<evidence type="ECO:0000259" key="11">
    <source>
        <dbReference type="SMART" id="SM00986"/>
    </source>
</evidence>
<keyword evidence="4" id="KW-0479">Metal-binding</keyword>
<dbReference type="SMART" id="SM00986">
    <property type="entry name" value="UDG"/>
    <property type="match status" value="1"/>
</dbReference>
<name>A0A8J2VK28_9RHOB</name>
<dbReference type="InterPro" id="IPR051536">
    <property type="entry name" value="UDG_Type-4/5"/>
</dbReference>
<keyword evidence="9" id="KW-0234">DNA repair</keyword>
<dbReference type="GO" id="GO:0006281">
    <property type="term" value="P:DNA repair"/>
    <property type="evidence" value="ECO:0007669"/>
    <property type="project" value="UniProtKB-KW"/>
</dbReference>
<comment type="caution">
    <text evidence="12">The sequence shown here is derived from an EMBL/GenBank/DDBJ whole genome shotgun (WGS) entry which is preliminary data.</text>
</comment>
<keyword evidence="6" id="KW-0378">Hydrolase</keyword>
<dbReference type="InterPro" id="IPR005273">
    <property type="entry name" value="Ura-DNA_glyco_family4"/>
</dbReference>
<evidence type="ECO:0000256" key="5">
    <source>
        <dbReference type="ARBA" id="ARBA00022763"/>
    </source>
</evidence>
<keyword evidence="5" id="KW-0227">DNA damage</keyword>
<dbReference type="PANTHER" id="PTHR33693:SF9">
    <property type="entry name" value="TYPE-4 URACIL-DNA GLYCOSYLASE"/>
    <property type="match status" value="1"/>
</dbReference>
<dbReference type="GO" id="GO:0097506">
    <property type="term" value="F:deaminated base DNA N-glycosylase activity"/>
    <property type="evidence" value="ECO:0007669"/>
    <property type="project" value="UniProtKB-ARBA"/>
</dbReference>
<gene>
    <name evidence="12" type="ORF">GCM10007276_00380</name>
</gene>
<organism evidence="12 13">
    <name type="scientific">Agaricicola taiwanensis</name>
    <dbReference type="NCBI Taxonomy" id="591372"/>
    <lineage>
        <taxon>Bacteria</taxon>
        <taxon>Pseudomonadati</taxon>
        <taxon>Pseudomonadota</taxon>
        <taxon>Alphaproteobacteria</taxon>
        <taxon>Rhodobacterales</taxon>
        <taxon>Paracoccaceae</taxon>
        <taxon>Agaricicola</taxon>
    </lineage>
</organism>
<proteinExistence type="inferred from homology"/>
<evidence type="ECO:0000256" key="4">
    <source>
        <dbReference type="ARBA" id="ARBA00022723"/>
    </source>
</evidence>
<dbReference type="RefSeq" id="WP_188407668.1">
    <property type="nucleotide sequence ID" value="NZ_BMCP01000001.1"/>
</dbReference>
<dbReference type="Proteomes" id="UP000602745">
    <property type="component" value="Unassembled WGS sequence"/>
</dbReference>
<dbReference type="AlphaFoldDB" id="A0A8J2VK28"/>
<feature type="region of interest" description="Disordered" evidence="10">
    <location>
        <begin position="254"/>
        <end position="281"/>
    </location>
</feature>
<evidence type="ECO:0000256" key="9">
    <source>
        <dbReference type="ARBA" id="ARBA00023204"/>
    </source>
</evidence>
<dbReference type="InterPro" id="IPR005122">
    <property type="entry name" value="Uracil-DNA_glycosylase-like"/>
</dbReference>
<evidence type="ECO:0000256" key="1">
    <source>
        <dbReference type="ARBA" id="ARBA00006521"/>
    </source>
</evidence>
<dbReference type="InterPro" id="IPR036895">
    <property type="entry name" value="Uracil-DNA_glycosylase-like_sf"/>
</dbReference>
<reference evidence="12" key="1">
    <citation type="journal article" date="2014" name="Int. J. Syst. Evol. Microbiol.">
        <title>Complete genome sequence of Corynebacterium casei LMG S-19264T (=DSM 44701T), isolated from a smear-ripened cheese.</title>
        <authorList>
            <consortium name="US DOE Joint Genome Institute (JGI-PGF)"/>
            <person name="Walter F."/>
            <person name="Albersmeier A."/>
            <person name="Kalinowski J."/>
            <person name="Ruckert C."/>
        </authorList>
    </citation>
    <scope>NUCLEOTIDE SEQUENCE</scope>
    <source>
        <strain evidence="12">CCM 7684</strain>
    </source>
</reference>
<dbReference type="GO" id="GO:0051539">
    <property type="term" value="F:4 iron, 4 sulfur cluster binding"/>
    <property type="evidence" value="ECO:0007669"/>
    <property type="project" value="UniProtKB-KW"/>
</dbReference>
<keyword evidence="7" id="KW-0408">Iron</keyword>
<dbReference type="SUPFAM" id="SSF52141">
    <property type="entry name" value="Uracil-DNA glycosylase-like"/>
    <property type="match status" value="1"/>
</dbReference>
<reference evidence="12" key="2">
    <citation type="submission" date="2020-09" db="EMBL/GenBank/DDBJ databases">
        <authorList>
            <person name="Sun Q."/>
            <person name="Sedlacek I."/>
        </authorList>
    </citation>
    <scope>NUCLEOTIDE SEQUENCE</scope>
    <source>
        <strain evidence="12">CCM 7684</strain>
    </source>
</reference>
<evidence type="ECO:0000256" key="7">
    <source>
        <dbReference type="ARBA" id="ARBA00023004"/>
    </source>
</evidence>
<evidence type="ECO:0000256" key="10">
    <source>
        <dbReference type="SAM" id="MobiDB-lite"/>
    </source>
</evidence>
<dbReference type="Pfam" id="PF13566">
    <property type="entry name" value="DUF4130"/>
    <property type="match status" value="1"/>
</dbReference>
<evidence type="ECO:0000256" key="6">
    <source>
        <dbReference type="ARBA" id="ARBA00022801"/>
    </source>
</evidence>
<sequence>MHRIALAHQTDFAGWRRQARDLLSRRVPPHAVTWSVGSSDDLFADMETSLPPVVDDGPVSVPRGFVALAETLVQHCDPERFSWLYSMLWRLRQEPRLLEVSVDPDVARLEAMAKAVRRDIHKMRAFVRFRQTLLDGEEWYVAWFEPEHHIVEANAPFFMRRFTSMRWSILTPDVSAHWDGSELIFGPAASRLDAPGDDALEELWRGYYASIFNPARLKIGAMRAEMPVKYWRNLPEATLIRPLIEEAQRRVNEMVRSGTTEPNARPQRPHQPSVPARPKGGTLDAVRLDAADCRACPLWAPATQTVFGEGNAKAPVMFVGEQPGDQEDLEGHPFVGPAGRMFDKALEEAGISRDRAYVTNAVKHFKFVPRGKRRIHQKPATPEIRACRPWLEREIELVKPRLVVAMGATAVQSVFGKAMPIGKNRGQILELDSGMQALITVHPSFLLRLPDEEAKLAEYGNFVGDLRLTAAFFGARAA</sequence>
<evidence type="ECO:0000256" key="8">
    <source>
        <dbReference type="ARBA" id="ARBA00023014"/>
    </source>
</evidence>
<dbReference type="Pfam" id="PF03167">
    <property type="entry name" value="UDG"/>
    <property type="match status" value="1"/>
</dbReference>
<protein>
    <recommendedName>
        <fullName evidence="2">Type-4 uracil-DNA glycosylase</fullName>
    </recommendedName>
</protein>
<keyword evidence="3" id="KW-0004">4Fe-4S</keyword>
<dbReference type="EMBL" id="BMCP01000001">
    <property type="protein sequence ID" value="GGE27164.1"/>
    <property type="molecule type" value="Genomic_DNA"/>
</dbReference>
<evidence type="ECO:0000256" key="3">
    <source>
        <dbReference type="ARBA" id="ARBA00022485"/>
    </source>
</evidence>
<dbReference type="SMART" id="SM00987">
    <property type="entry name" value="UreE_C"/>
    <property type="match status" value="1"/>
</dbReference>
<dbReference type="NCBIfam" id="TIGR00758">
    <property type="entry name" value="UDG_fam4"/>
    <property type="match status" value="1"/>
</dbReference>
<dbReference type="Gene3D" id="3.40.470.10">
    <property type="entry name" value="Uracil-DNA glycosylase-like domain"/>
    <property type="match status" value="1"/>
</dbReference>
<dbReference type="NCBIfam" id="TIGR03915">
    <property type="entry name" value="SAM_7_link_chp"/>
    <property type="match status" value="1"/>
</dbReference>
<dbReference type="InterPro" id="IPR025404">
    <property type="entry name" value="DUF4130"/>
</dbReference>
<dbReference type="NCBIfam" id="TIGR03914">
    <property type="entry name" value="UDG_fam_dom"/>
    <property type="match status" value="1"/>
</dbReference>
<accession>A0A8J2VK28</accession>
<evidence type="ECO:0000313" key="12">
    <source>
        <dbReference type="EMBL" id="GGE27164.1"/>
    </source>
</evidence>
<dbReference type="InterPro" id="IPR023875">
    <property type="entry name" value="DNA_repair_put"/>
</dbReference>